<dbReference type="Proteomes" id="UP001175211">
    <property type="component" value="Unassembled WGS sequence"/>
</dbReference>
<dbReference type="EMBL" id="JAUEPS010000013">
    <property type="protein sequence ID" value="KAK0460199.1"/>
    <property type="molecule type" value="Genomic_DNA"/>
</dbReference>
<dbReference type="Pfam" id="PF00067">
    <property type="entry name" value="p450"/>
    <property type="match status" value="1"/>
</dbReference>
<reference evidence="7" key="1">
    <citation type="submission" date="2023-06" db="EMBL/GenBank/DDBJ databases">
        <authorList>
            <consortium name="Lawrence Berkeley National Laboratory"/>
            <person name="Ahrendt S."/>
            <person name="Sahu N."/>
            <person name="Indic B."/>
            <person name="Wong-Bajracharya J."/>
            <person name="Merenyi Z."/>
            <person name="Ke H.-M."/>
            <person name="Monk M."/>
            <person name="Kocsube S."/>
            <person name="Drula E."/>
            <person name="Lipzen A."/>
            <person name="Balint B."/>
            <person name="Henrissat B."/>
            <person name="Andreopoulos B."/>
            <person name="Martin F.M."/>
            <person name="Harder C.B."/>
            <person name="Rigling D."/>
            <person name="Ford K.L."/>
            <person name="Foster G.D."/>
            <person name="Pangilinan J."/>
            <person name="Papanicolaou A."/>
            <person name="Barry K."/>
            <person name="LaButti K."/>
            <person name="Viragh M."/>
            <person name="Koriabine M."/>
            <person name="Yan M."/>
            <person name="Riley R."/>
            <person name="Champramary S."/>
            <person name="Plett K.L."/>
            <person name="Tsai I.J."/>
            <person name="Slot J."/>
            <person name="Sipos G."/>
            <person name="Plett J."/>
            <person name="Nagy L.G."/>
            <person name="Grigoriev I.V."/>
        </authorList>
    </citation>
    <scope>NUCLEOTIDE SEQUENCE</scope>
    <source>
        <strain evidence="7">CCBAS 213</strain>
    </source>
</reference>
<dbReference type="PANTHER" id="PTHR24291:SF50">
    <property type="entry name" value="BIFUNCTIONAL ALBAFLAVENONE MONOOXYGENASE_TERPENE SYNTHASE"/>
    <property type="match status" value="1"/>
</dbReference>
<protein>
    <submittedName>
        <fullName evidence="7">Cytochrome P450</fullName>
    </submittedName>
</protein>
<proteinExistence type="inferred from homology"/>
<name>A0AA39KFF5_ARMTA</name>
<dbReference type="GO" id="GO:0016705">
    <property type="term" value="F:oxidoreductase activity, acting on paired donors, with incorporation or reduction of molecular oxygen"/>
    <property type="evidence" value="ECO:0007669"/>
    <property type="project" value="InterPro"/>
</dbReference>
<dbReference type="InterPro" id="IPR050196">
    <property type="entry name" value="Cytochrome_P450_Monoox"/>
</dbReference>
<comment type="similarity">
    <text evidence="1">Belongs to the cytochrome P450 family.</text>
</comment>
<dbReference type="GO" id="GO:0020037">
    <property type="term" value="F:heme binding"/>
    <property type="evidence" value="ECO:0007669"/>
    <property type="project" value="InterPro"/>
</dbReference>
<dbReference type="RefSeq" id="XP_060332325.1">
    <property type="nucleotide sequence ID" value="XM_060477248.1"/>
</dbReference>
<evidence type="ECO:0000256" key="1">
    <source>
        <dbReference type="ARBA" id="ARBA00010617"/>
    </source>
</evidence>
<evidence type="ECO:0000256" key="5">
    <source>
        <dbReference type="ARBA" id="ARBA00023004"/>
    </source>
</evidence>
<dbReference type="AlphaFoldDB" id="A0AA39KFF5"/>
<keyword evidence="8" id="KW-1185">Reference proteome</keyword>
<evidence type="ECO:0000256" key="4">
    <source>
        <dbReference type="ARBA" id="ARBA00023002"/>
    </source>
</evidence>
<dbReference type="InterPro" id="IPR036396">
    <property type="entry name" value="Cyt_P450_sf"/>
</dbReference>
<dbReference type="Gene3D" id="1.10.630.10">
    <property type="entry name" value="Cytochrome P450"/>
    <property type="match status" value="1"/>
</dbReference>
<evidence type="ECO:0000256" key="6">
    <source>
        <dbReference type="ARBA" id="ARBA00023033"/>
    </source>
</evidence>
<dbReference type="GO" id="GO:0004497">
    <property type="term" value="F:monooxygenase activity"/>
    <property type="evidence" value="ECO:0007669"/>
    <property type="project" value="UniProtKB-KW"/>
</dbReference>
<dbReference type="GeneID" id="85360796"/>
<evidence type="ECO:0000256" key="3">
    <source>
        <dbReference type="ARBA" id="ARBA00022723"/>
    </source>
</evidence>
<evidence type="ECO:0000256" key="2">
    <source>
        <dbReference type="ARBA" id="ARBA00022617"/>
    </source>
</evidence>
<keyword evidence="3" id="KW-0479">Metal-binding</keyword>
<gene>
    <name evidence="7" type="ORF">EV420DRAFT_1641528</name>
</gene>
<dbReference type="PANTHER" id="PTHR24291">
    <property type="entry name" value="CYTOCHROME P450 FAMILY 4"/>
    <property type="match status" value="1"/>
</dbReference>
<evidence type="ECO:0000313" key="8">
    <source>
        <dbReference type="Proteomes" id="UP001175211"/>
    </source>
</evidence>
<sequence>MDGIASKKLIHHIDTLVKRFMQLLTDKKENPGDNMMIFMLKNPAMSHQELQDNMIMLFIGGHDTTASSIWTLFYYLACYPDIQWQAQEEVMEVLGDDIDQTVK</sequence>
<evidence type="ECO:0000313" key="7">
    <source>
        <dbReference type="EMBL" id="KAK0460199.1"/>
    </source>
</evidence>
<keyword evidence="5" id="KW-0408">Iron</keyword>
<dbReference type="GO" id="GO:0005506">
    <property type="term" value="F:iron ion binding"/>
    <property type="evidence" value="ECO:0007669"/>
    <property type="project" value="InterPro"/>
</dbReference>
<keyword evidence="6" id="KW-0503">Monooxygenase</keyword>
<organism evidence="7 8">
    <name type="scientific">Armillaria tabescens</name>
    <name type="common">Ringless honey mushroom</name>
    <name type="synonym">Agaricus tabescens</name>
    <dbReference type="NCBI Taxonomy" id="1929756"/>
    <lineage>
        <taxon>Eukaryota</taxon>
        <taxon>Fungi</taxon>
        <taxon>Dikarya</taxon>
        <taxon>Basidiomycota</taxon>
        <taxon>Agaricomycotina</taxon>
        <taxon>Agaricomycetes</taxon>
        <taxon>Agaricomycetidae</taxon>
        <taxon>Agaricales</taxon>
        <taxon>Marasmiineae</taxon>
        <taxon>Physalacriaceae</taxon>
        <taxon>Desarmillaria</taxon>
    </lineage>
</organism>
<dbReference type="InterPro" id="IPR001128">
    <property type="entry name" value="Cyt_P450"/>
</dbReference>
<dbReference type="SUPFAM" id="SSF48264">
    <property type="entry name" value="Cytochrome P450"/>
    <property type="match status" value="1"/>
</dbReference>
<accession>A0AA39KFF5</accession>
<comment type="caution">
    <text evidence="7">The sequence shown here is derived from an EMBL/GenBank/DDBJ whole genome shotgun (WGS) entry which is preliminary data.</text>
</comment>
<keyword evidence="2" id="KW-0349">Heme</keyword>
<keyword evidence="4" id="KW-0560">Oxidoreductase</keyword>